<protein>
    <submittedName>
        <fullName evidence="1">Uncharacterized protein</fullName>
    </submittedName>
</protein>
<dbReference type="AlphaFoldDB" id="A0A5C5UWL5"/>
<dbReference type="Proteomes" id="UP000318878">
    <property type="component" value="Unassembled WGS sequence"/>
</dbReference>
<comment type="caution">
    <text evidence="1">The sequence shown here is derived from an EMBL/GenBank/DDBJ whole genome shotgun (WGS) entry which is preliminary data.</text>
</comment>
<organism evidence="1 2">
    <name type="scientific">Blastopirellula retiformator</name>
    <dbReference type="NCBI Taxonomy" id="2527970"/>
    <lineage>
        <taxon>Bacteria</taxon>
        <taxon>Pseudomonadati</taxon>
        <taxon>Planctomycetota</taxon>
        <taxon>Planctomycetia</taxon>
        <taxon>Pirellulales</taxon>
        <taxon>Pirellulaceae</taxon>
        <taxon>Blastopirellula</taxon>
    </lineage>
</organism>
<gene>
    <name evidence="1" type="ORF">Enr8_46170</name>
</gene>
<evidence type="ECO:0000313" key="2">
    <source>
        <dbReference type="Proteomes" id="UP000318878"/>
    </source>
</evidence>
<dbReference type="EMBL" id="SJPF01000006">
    <property type="protein sequence ID" value="TWT29960.1"/>
    <property type="molecule type" value="Genomic_DNA"/>
</dbReference>
<evidence type="ECO:0000313" key="1">
    <source>
        <dbReference type="EMBL" id="TWT29960.1"/>
    </source>
</evidence>
<reference evidence="1 2" key="1">
    <citation type="submission" date="2019-02" db="EMBL/GenBank/DDBJ databases">
        <title>Deep-cultivation of Planctomycetes and their phenomic and genomic characterization uncovers novel biology.</title>
        <authorList>
            <person name="Wiegand S."/>
            <person name="Jogler M."/>
            <person name="Boedeker C."/>
            <person name="Pinto D."/>
            <person name="Vollmers J."/>
            <person name="Rivas-Marin E."/>
            <person name="Kohn T."/>
            <person name="Peeters S.H."/>
            <person name="Heuer A."/>
            <person name="Rast P."/>
            <person name="Oberbeckmann S."/>
            <person name="Bunk B."/>
            <person name="Jeske O."/>
            <person name="Meyerdierks A."/>
            <person name="Storesund J.E."/>
            <person name="Kallscheuer N."/>
            <person name="Luecker S."/>
            <person name="Lage O.M."/>
            <person name="Pohl T."/>
            <person name="Merkel B.J."/>
            <person name="Hornburger P."/>
            <person name="Mueller R.-W."/>
            <person name="Bruemmer F."/>
            <person name="Labrenz M."/>
            <person name="Spormann A.M."/>
            <person name="Op Den Camp H."/>
            <person name="Overmann J."/>
            <person name="Amann R."/>
            <person name="Jetten M.S.M."/>
            <person name="Mascher T."/>
            <person name="Medema M.H."/>
            <person name="Devos D.P."/>
            <person name="Kaster A.-K."/>
            <person name="Ovreas L."/>
            <person name="Rohde M."/>
            <person name="Galperin M.Y."/>
            <person name="Jogler C."/>
        </authorList>
    </citation>
    <scope>NUCLEOTIDE SEQUENCE [LARGE SCALE GENOMIC DNA]</scope>
    <source>
        <strain evidence="1 2">Enr8</strain>
    </source>
</reference>
<accession>A0A5C5UWL5</accession>
<name>A0A5C5UWL5_9BACT</name>
<keyword evidence="2" id="KW-1185">Reference proteome</keyword>
<sequence length="168" mass="18560">MGHTAPIRCPNCSAIQEVELKDVATYRSADGVTFAFSCDCGFSKQFENAPLETIVPLLADRSESQSIADFLGISRESYEAYVWPPDVRATIDKQRRRLPESATKRSLRGAALELPKQHDDRWWLVYNVTPPIAFDPQADQYGFVGEDGTVKRIGDIAAIVTVLEGAAP</sequence>
<proteinExistence type="predicted"/>